<evidence type="ECO:0000313" key="2">
    <source>
        <dbReference type="EMBL" id="MPN51284.1"/>
    </source>
</evidence>
<feature type="region of interest" description="Disordered" evidence="1">
    <location>
        <begin position="56"/>
        <end position="85"/>
    </location>
</feature>
<dbReference type="AlphaFoldDB" id="A0A645ISB5"/>
<accession>A0A645ISB5</accession>
<feature type="compositionally biased region" description="Low complexity" evidence="1">
    <location>
        <begin position="56"/>
        <end position="68"/>
    </location>
</feature>
<feature type="compositionally biased region" description="Polar residues" evidence="1">
    <location>
        <begin position="73"/>
        <end position="85"/>
    </location>
</feature>
<name>A0A645ISB5_9ZZZZ</name>
<organism evidence="2">
    <name type="scientific">bioreactor metagenome</name>
    <dbReference type="NCBI Taxonomy" id="1076179"/>
    <lineage>
        <taxon>unclassified sequences</taxon>
        <taxon>metagenomes</taxon>
        <taxon>ecological metagenomes</taxon>
    </lineage>
</organism>
<evidence type="ECO:0000256" key="1">
    <source>
        <dbReference type="SAM" id="MobiDB-lite"/>
    </source>
</evidence>
<proteinExistence type="predicted"/>
<reference evidence="2" key="1">
    <citation type="submission" date="2019-08" db="EMBL/GenBank/DDBJ databases">
        <authorList>
            <person name="Kucharzyk K."/>
            <person name="Murdoch R.W."/>
            <person name="Higgins S."/>
            <person name="Loffler F."/>
        </authorList>
    </citation>
    <scope>NUCLEOTIDE SEQUENCE</scope>
</reference>
<protein>
    <submittedName>
        <fullName evidence="2">Uncharacterized protein</fullName>
    </submittedName>
</protein>
<comment type="caution">
    <text evidence="2">The sequence shown here is derived from an EMBL/GenBank/DDBJ whole genome shotgun (WGS) entry which is preliminary data.</text>
</comment>
<gene>
    <name evidence="2" type="ORF">SDC9_198927</name>
</gene>
<dbReference type="EMBL" id="VSSQ01116243">
    <property type="protein sequence ID" value="MPN51284.1"/>
    <property type="molecule type" value="Genomic_DNA"/>
</dbReference>
<sequence length="85" mass="8457">MTKPTITPAAVAGVVKTVQNAAKAVSVIGTTIVNKVASTLASTNIVQVIKTAFSTPSSTTTKASAAKPVVSKGATTGKNNQAMLN</sequence>